<evidence type="ECO:0000256" key="1">
    <source>
        <dbReference type="ARBA" id="ARBA00004651"/>
    </source>
</evidence>
<accession>A0ABV7F9H7</accession>
<evidence type="ECO:0000256" key="5">
    <source>
        <dbReference type="ARBA" id="ARBA00023136"/>
    </source>
</evidence>
<feature type="transmembrane region" description="Helical" evidence="6">
    <location>
        <begin position="252"/>
        <end position="277"/>
    </location>
</feature>
<feature type="transmembrane region" description="Helical" evidence="6">
    <location>
        <begin position="165"/>
        <end position="181"/>
    </location>
</feature>
<dbReference type="InterPro" id="IPR001851">
    <property type="entry name" value="ABC_transp_permease"/>
</dbReference>
<evidence type="ECO:0000256" key="6">
    <source>
        <dbReference type="SAM" id="Phobius"/>
    </source>
</evidence>
<evidence type="ECO:0000256" key="3">
    <source>
        <dbReference type="ARBA" id="ARBA00022692"/>
    </source>
</evidence>
<comment type="subcellular location">
    <subcellularLocation>
        <location evidence="1">Cell membrane</location>
        <topology evidence="1">Multi-pass membrane protein</topology>
    </subcellularLocation>
</comment>
<dbReference type="Proteomes" id="UP001595530">
    <property type="component" value="Unassembled WGS sequence"/>
</dbReference>
<dbReference type="PANTHER" id="PTHR30482">
    <property type="entry name" value="HIGH-AFFINITY BRANCHED-CHAIN AMINO ACID TRANSPORT SYSTEM PERMEASE"/>
    <property type="match status" value="1"/>
</dbReference>
<protein>
    <submittedName>
        <fullName evidence="7">Branched-chain amino acid ABC transporter permease</fullName>
    </submittedName>
</protein>
<evidence type="ECO:0000313" key="7">
    <source>
        <dbReference type="EMBL" id="MFC3110560.1"/>
    </source>
</evidence>
<feature type="transmembrane region" description="Helical" evidence="6">
    <location>
        <begin position="113"/>
        <end position="133"/>
    </location>
</feature>
<dbReference type="PANTHER" id="PTHR30482:SF17">
    <property type="entry name" value="ABC TRANSPORTER ATP-BINDING PROTEIN"/>
    <property type="match status" value="1"/>
</dbReference>
<evidence type="ECO:0000256" key="4">
    <source>
        <dbReference type="ARBA" id="ARBA00022989"/>
    </source>
</evidence>
<dbReference type="Pfam" id="PF02653">
    <property type="entry name" value="BPD_transp_2"/>
    <property type="match status" value="1"/>
</dbReference>
<feature type="transmembrane region" description="Helical" evidence="6">
    <location>
        <begin position="211"/>
        <end position="232"/>
    </location>
</feature>
<keyword evidence="3 6" id="KW-0812">Transmembrane</keyword>
<dbReference type="EMBL" id="JBHRTP010000082">
    <property type="protein sequence ID" value="MFC3110560.1"/>
    <property type="molecule type" value="Genomic_DNA"/>
</dbReference>
<gene>
    <name evidence="7" type="ORF">ACFOFO_21800</name>
</gene>
<evidence type="ECO:0000256" key="2">
    <source>
        <dbReference type="ARBA" id="ARBA00022475"/>
    </source>
</evidence>
<evidence type="ECO:0000313" key="8">
    <source>
        <dbReference type="Proteomes" id="UP001595530"/>
    </source>
</evidence>
<feature type="transmembrane region" description="Helical" evidence="6">
    <location>
        <begin position="38"/>
        <end position="57"/>
    </location>
</feature>
<reference evidence="8" key="1">
    <citation type="journal article" date="2019" name="Int. J. Syst. Evol. Microbiol.">
        <title>The Global Catalogue of Microorganisms (GCM) 10K type strain sequencing project: providing services to taxonomists for standard genome sequencing and annotation.</title>
        <authorList>
            <consortium name="The Broad Institute Genomics Platform"/>
            <consortium name="The Broad Institute Genome Sequencing Center for Infectious Disease"/>
            <person name="Wu L."/>
            <person name="Ma J."/>
        </authorList>
    </citation>
    <scope>NUCLEOTIDE SEQUENCE [LARGE SCALE GENOMIC DNA]</scope>
    <source>
        <strain evidence="8">KCTC 42986</strain>
    </source>
</reference>
<keyword evidence="4 6" id="KW-1133">Transmembrane helix</keyword>
<name>A0ABV7F9H7_9BURK</name>
<organism evidence="7 8">
    <name type="scientific">Undibacterium arcticum</name>
    <dbReference type="NCBI Taxonomy" id="1762892"/>
    <lineage>
        <taxon>Bacteria</taxon>
        <taxon>Pseudomonadati</taxon>
        <taxon>Pseudomonadota</taxon>
        <taxon>Betaproteobacteria</taxon>
        <taxon>Burkholderiales</taxon>
        <taxon>Oxalobacteraceae</taxon>
        <taxon>Undibacterium</taxon>
    </lineage>
</organism>
<comment type="caution">
    <text evidence="7">The sequence shown here is derived from an EMBL/GenBank/DDBJ whole genome shotgun (WGS) entry which is preliminary data.</text>
</comment>
<keyword evidence="8" id="KW-1185">Reference proteome</keyword>
<proteinExistence type="predicted"/>
<sequence length="325" mass="34474">MHHALSLRWCALLLAVLLIFPLAANVLGQAFYIGLASRLLIFALAASSLNLILGFGGMVSLGHAAYFGAGAYTVGILMQYGVASAWLAWPAATLLGAALALLIGAVSLRTRGVYFIMITLAFAQMMYYLFISLKAFGGDDGMSLAARSSIGIGGGIGVELASDSTFYYVVLGIITAALFLLQRLINSRFGRVLQAVRENEARMAAIGYPVFRYKLVCFVIAGALASLAGALMANQNMLVSPNLVHWTQSGSLMVMVILGGSGYFFGGLIGAVAMLLLEEILSGYTEHWQLVLGLILLAVVLLLPNGLASLADRLHRSHPKRAADV</sequence>
<dbReference type="InterPro" id="IPR043428">
    <property type="entry name" value="LivM-like"/>
</dbReference>
<dbReference type="RefSeq" id="WP_390328255.1">
    <property type="nucleotide sequence ID" value="NZ_JBHRTP010000082.1"/>
</dbReference>
<keyword evidence="2" id="KW-1003">Cell membrane</keyword>
<keyword evidence="5 6" id="KW-0472">Membrane</keyword>
<dbReference type="CDD" id="cd06581">
    <property type="entry name" value="TM_PBP1_LivM_like"/>
    <property type="match status" value="1"/>
</dbReference>
<feature type="transmembrane region" description="Helical" evidence="6">
    <location>
        <begin position="88"/>
        <end position="106"/>
    </location>
</feature>
<feature type="transmembrane region" description="Helical" evidence="6">
    <location>
        <begin position="289"/>
        <end position="311"/>
    </location>
</feature>